<evidence type="ECO:0000313" key="2">
    <source>
        <dbReference type="Proteomes" id="UP000092445"/>
    </source>
</evidence>
<accession>A0A1A9ZBF5</accession>
<reference evidence="1" key="2">
    <citation type="submission" date="2020-05" db="UniProtKB">
        <authorList>
            <consortium name="EnsemblMetazoa"/>
        </authorList>
    </citation>
    <scope>IDENTIFICATION</scope>
    <source>
        <strain evidence="1">IAEA</strain>
    </source>
</reference>
<name>A0A1A9ZBF5_GLOPL</name>
<proteinExistence type="predicted"/>
<keyword evidence="2" id="KW-1185">Reference proteome</keyword>
<evidence type="ECO:0000313" key="1">
    <source>
        <dbReference type="EnsemblMetazoa" id="GPAI009509-PA"/>
    </source>
</evidence>
<sequence length="105" mass="12431">MNFNEKSYALSVGYIENRATADISREEQDFQAALFGLSWRRDFPFLYMLRQCVRTQFAAFVEEQIMLNFALLLSFRFTFKLRVADAIRAFAQFQIIMDIPNAMFF</sequence>
<dbReference type="VEuPathDB" id="VectorBase:GPAI009509"/>
<dbReference type="AlphaFoldDB" id="A0A1A9ZBF5"/>
<dbReference type="Proteomes" id="UP000092445">
    <property type="component" value="Unassembled WGS sequence"/>
</dbReference>
<reference evidence="2" key="1">
    <citation type="submission" date="2014-03" db="EMBL/GenBank/DDBJ databases">
        <authorList>
            <person name="Aksoy S."/>
            <person name="Warren W."/>
            <person name="Wilson R.K."/>
        </authorList>
    </citation>
    <scope>NUCLEOTIDE SEQUENCE [LARGE SCALE GENOMIC DNA]</scope>
    <source>
        <strain evidence="2">IAEA</strain>
    </source>
</reference>
<dbReference type="EnsemblMetazoa" id="GPAI009509-RA">
    <property type="protein sequence ID" value="GPAI009509-PA"/>
    <property type="gene ID" value="GPAI009509"/>
</dbReference>
<protein>
    <submittedName>
        <fullName evidence="1">Uncharacterized protein</fullName>
    </submittedName>
</protein>
<organism evidence="1 2">
    <name type="scientific">Glossina pallidipes</name>
    <name type="common">Tsetse fly</name>
    <dbReference type="NCBI Taxonomy" id="7398"/>
    <lineage>
        <taxon>Eukaryota</taxon>
        <taxon>Metazoa</taxon>
        <taxon>Ecdysozoa</taxon>
        <taxon>Arthropoda</taxon>
        <taxon>Hexapoda</taxon>
        <taxon>Insecta</taxon>
        <taxon>Pterygota</taxon>
        <taxon>Neoptera</taxon>
        <taxon>Endopterygota</taxon>
        <taxon>Diptera</taxon>
        <taxon>Brachycera</taxon>
        <taxon>Muscomorpha</taxon>
        <taxon>Hippoboscoidea</taxon>
        <taxon>Glossinidae</taxon>
        <taxon>Glossina</taxon>
    </lineage>
</organism>